<protein>
    <recommendedName>
        <fullName evidence="1">DNA/pantothenate metabolism flavoprotein C-terminal domain-containing protein</fullName>
    </recommendedName>
</protein>
<dbReference type="SUPFAM" id="SSF102645">
    <property type="entry name" value="CoaB-like"/>
    <property type="match status" value="1"/>
</dbReference>
<dbReference type="InterPro" id="IPR035929">
    <property type="entry name" value="CoaB-like_sf"/>
</dbReference>
<accession>X1DRL3</accession>
<dbReference type="GO" id="GO:0015937">
    <property type="term" value="P:coenzyme A biosynthetic process"/>
    <property type="evidence" value="ECO:0007669"/>
    <property type="project" value="UniProtKB-ARBA"/>
</dbReference>
<dbReference type="Pfam" id="PF04127">
    <property type="entry name" value="DFP"/>
    <property type="match status" value="1"/>
</dbReference>
<evidence type="ECO:0000313" key="2">
    <source>
        <dbReference type="EMBL" id="GAG99021.1"/>
    </source>
</evidence>
<dbReference type="Gene3D" id="3.40.50.10300">
    <property type="entry name" value="CoaB-like"/>
    <property type="match status" value="1"/>
</dbReference>
<dbReference type="EMBL" id="BART01029255">
    <property type="protein sequence ID" value="GAG99021.1"/>
    <property type="molecule type" value="Genomic_DNA"/>
</dbReference>
<proteinExistence type="predicted"/>
<evidence type="ECO:0000259" key="1">
    <source>
        <dbReference type="Pfam" id="PF04127"/>
    </source>
</evidence>
<gene>
    <name evidence="2" type="ORF">S01H4_51384</name>
</gene>
<organism evidence="2">
    <name type="scientific">marine sediment metagenome</name>
    <dbReference type="NCBI Taxonomy" id="412755"/>
    <lineage>
        <taxon>unclassified sequences</taxon>
        <taxon>metagenomes</taxon>
        <taxon>ecological metagenomes</taxon>
    </lineage>
</organism>
<comment type="caution">
    <text evidence="2">The sequence shown here is derived from an EMBL/GenBank/DDBJ whole genome shotgun (WGS) entry which is preliminary data.</text>
</comment>
<dbReference type="InterPro" id="IPR007085">
    <property type="entry name" value="DNA/pantothenate-metab_flavo_C"/>
</dbReference>
<feature type="domain" description="DNA/pantothenate metabolism flavoprotein C-terminal" evidence="1">
    <location>
        <begin position="1"/>
        <end position="84"/>
    </location>
</feature>
<dbReference type="AlphaFoldDB" id="X1DRL3"/>
<name>X1DRL3_9ZZZZ</name>
<sequence>LKEISKKKGKRILVGFALETENLIKNAKAKLREKNLDLIVANPYSQAGRETNIVKIIDKKGRIQNLPRLPKDEVARRILDRIVRLV</sequence>
<dbReference type="GO" id="GO:0003824">
    <property type="term" value="F:catalytic activity"/>
    <property type="evidence" value="ECO:0007669"/>
    <property type="project" value="UniProtKB-ARBA"/>
</dbReference>
<reference evidence="2" key="1">
    <citation type="journal article" date="2014" name="Front. Microbiol.">
        <title>High frequency of phylogenetically diverse reductive dehalogenase-homologous genes in deep subseafloor sedimentary metagenomes.</title>
        <authorList>
            <person name="Kawai M."/>
            <person name="Futagami T."/>
            <person name="Toyoda A."/>
            <person name="Takaki Y."/>
            <person name="Nishi S."/>
            <person name="Hori S."/>
            <person name="Arai W."/>
            <person name="Tsubouchi T."/>
            <person name="Morono Y."/>
            <person name="Uchiyama I."/>
            <person name="Ito T."/>
            <person name="Fujiyama A."/>
            <person name="Inagaki F."/>
            <person name="Takami H."/>
        </authorList>
    </citation>
    <scope>NUCLEOTIDE SEQUENCE</scope>
    <source>
        <strain evidence="2">Expedition CK06-06</strain>
    </source>
</reference>
<feature type="non-terminal residue" evidence="2">
    <location>
        <position position="1"/>
    </location>
</feature>